<dbReference type="PANTHER" id="PTHR21281">
    <property type="entry name" value="CYTOCHROME B5 DOMAIN-CONTAINING PROTEIN 1"/>
    <property type="match status" value="1"/>
</dbReference>
<evidence type="ECO:0000256" key="2">
    <source>
        <dbReference type="ARBA" id="ARBA00022723"/>
    </source>
</evidence>
<keyword evidence="5" id="KW-1185">Reference proteome</keyword>
<evidence type="ECO:0000256" key="3">
    <source>
        <dbReference type="ARBA" id="ARBA00023004"/>
    </source>
</evidence>
<organism evidence="5 6">
    <name type="scientific">Limulus polyphemus</name>
    <name type="common">Atlantic horseshoe crab</name>
    <dbReference type="NCBI Taxonomy" id="6850"/>
    <lineage>
        <taxon>Eukaryota</taxon>
        <taxon>Metazoa</taxon>
        <taxon>Ecdysozoa</taxon>
        <taxon>Arthropoda</taxon>
        <taxon>Chelicerata</taxon>
        <taxon>Merostomata</taxon>
        <taxon>Xiphosura</taxon>
        <taxon>Limulidae</taxon>
        <taxon>Limulus</taxon>
    </lineage>
</organism>
<dbReference type="RefSeq" id="XP_022254168.1">
    <property type="nucleotide sequence ID" value="XM_022398460.1"/>
</dbReference>
<name>A0ABM1TE62_LIMPO</name>
<evidence type="ECO:0000313" key="6">
    <source>
        <dbReference type="RefSeq" id="XP_022254168.1"/>
    </source>
</evidence>
<comment type="similarity">
    <text evidence="4">Belongs to the cytochrome b5 family.</text>
</comment>
<protein>
    <submittedName>
        <fullName evidence="6">Cytochrome b5 domain-containing protein 1-like isoform X2</fullName>
    </submittedName>
</protein>
<evidence type="ECO:0000256" key="4">
    <source>
        <dbReference type="ARBA" id="ARBA00038168"/>
    </source>
</evidence>
<dbReference type="PANTHER" id="PTHR21281:SF0">
    <property type="entry name" value="CYTOCHROME B5 DOMAIN-CONTAINING PROTEIN 1"/>
    <property type="match status" value="1"/>
</dbReference>
<accession>A0ABM1TE62</accession>
<dbReference type="Proteomes" id="UP000694941">
    <property type="component" value="Unplaced"/>
</dbReference>
<keyword evidence="3" id="KW-0408">Iron</keyword>
<proteinExistence type="inferred from homology"/>
<dbReference type="GeneID" id="106469881"/>
<reference evidence="6" key="1">
    <citation type="submission" date="2025-08" db="UniProtKB">
        <authorList>
            <consortium name="RefSeq"/>
        </authorList>
    </citation>
    <scope>IDENTIFICATION</scope>
    <source>
        <tissue evidence="6">Muscle</tissue>
    </source>
</reference>
<evidence type="ECO:0000313" key="5">
    <source>
        <dbReference type="Proteomes" id="UP000694941"/>
    </source>
</evidence>
<gene>
    <name evidence="6" type="primary">LOC106469881</name>
</gene>
<dbReference type="InterPro" id="IPR052320">
    <property type="entry name" value="Cytochrome_b5_domain"/>
</dbReference>
<evidence type="ECO:0000256" key="1">
    <source>
        <dbReference type="ARBA" id="ARBA00022617"/>
    </source>
</evidence>
<keyword evidence="2" id="KW-0479">Metal-binding</keyword>
<keyword evidence="1" id="KW-0349">Heme</keyword>
<sequence>MIRPSAASGIYGTLSLELRSPLLRPLLAFGGKDISSWFDDEIGELKQHVDPITNCVIPFTPHGRFIHVPPKQPRTDWCNDFNIPWWKDDRYMVGRLTARSRKICIVNTLTSGKVVMEPATRGSTREGHWT</sequence>